<sequence length="175" mass="19428">MFKRKSVVLFPALVLLFLSLVTTASTVGTRADAQSGNKSQELTVYIHALKSKDGHTIMTADPIEWYEGAEANRIFAEREPEAAAELGGVPDDYYIVNDSDSLTSYPIADNATVTMQIYDHTGKPGDLDIQWNEAITLHKFMTEFAKKDIIDLSQSPYHITVQDGKVISIVQQYTP</sequence>
<dbReference type="RefSeq" id="WP_074085937.1">
    <property type="nucleotide sequence ID" value="NZ_LVWI01000035.1"/>
</dbReference>
<gene>
    <name evidence="2" type="ORF">A3844_10720</name>
</gene>
<organism evidence="2 3">
    <name type="scientific">Paenibacillus helianthi</name>
    <dbReference type="NCBI Taxonomy" id="1349432"/>
    <lineage>
        <taxon>Bacteria</taxon>
        <taxon>Bacillati</taxon>
        <taxon>Bacillota</taxon>
        <taxon>Bacilli</taxon>
        <taxon>Bacillales</taxon>
        <taxon>Paenibacillaceae</taxon>
        <taxon>Paenibacillus</taxon>
    </lineage>
</organism>
<keyword evidence="3" id="KW-1185">Reference proteome</keyword>
<keyword evidence="1" id="KW-0732">Signal</keyword>
<proteinExistence type="predicted"/>
<dbReference type="EMBL" id="LVWI01000035">
    <property type="protein sequence ID" value="OKP87524.1"/>
    <property type="molecule type" value="Genomic_DNA"/>
</dbReference>
<feature type="signal peptide" evidence="1">
    <location>
        <begin position="1"/>
        <end position="24"/>
    </location>
</feature>
<evidence type="ECO:0000313" key="3">
    <source>
        <dbReference type="Proteomes" id="UP000186058"/>
    </source>
</evidence>
<comment type="caution">
    <text evidence="2">The sequence shown here is derived from an EMBL/GenBank/DDBJ whole genome shotgun (WGS) entry which is preliminary data.</text>
</comment>
<evidence type="ECO:0000256" key="1">
    <source>
        <dbReference type="SAM" id="SignalP"/>
    </source>
</evidence>
<name>A0ABX3EPE7_9BACL</name>
<evidence type="ECO:0000313" key="2">
    <source>
        <dbReference type="EMBL" id="OKP87524.1"/>
    </source>
</evidence>
<accession>A0ABX3EPE7</accession>
<feature type="chain" id="PRO_5045579468" evidence="1">
    <location>
        <begin position="25"/>
        <end position="175"/>
    </location>
</feature>
<protein>
    <submittedName>
        <fullName evidence="2">Uncharacterized protein</fullName>
    </submittedName>
</protein>
<reference evidence="2 3" key="1">
    <citation type="submission" date="2016-03" db="EMBL/GenBank/DDBJ databases">
        <authorList>
            <person name="Sant'Anna F.H."/>
            <person name="Ambrosini A."/>
            <person name="Souza R."/>
            <person name="Bach E."/>
            <person name="Fernandes G."/>
            <person name="Balsanelli E."/>
            <person name="Baura V.A."/>
            <person name="Souza E.M."/>
            <person name="Passaglia L."/>
        </authorList>
    </citation>
    <scope>NUCLEOTIDE SEQUENCE [LARGE SCALE GENOMIC DNA]</scope>
    <source>
        <strain evidence="2 3">P26E</strain>
    </source>
</reference>
<dbReference type="Proteomes" id="UP000186058">
    <property type="component" value="Unassembled WGS sequence"/>
</dbReference>